<dbReference type="RefSeq" id="WP_111897594.1">
    <property type="nucleotide sequence ID" value="NZ_CP033459.1"/>
</dbReference>
<name>A0A5P8E8U2_9BACT</name>
<dbReference type="InterPro" id="IPR042095">
    <property type="entry name" value="SUMF_sf"/>
</dbReference>
<dbReference type="Gene3D" id="3.90.1580.10">
    <property type="entry name" value="paralog of FGE (formylglycine-generating enzyme)"/>
    <property type="match status" value="1"/>
</dbReference>
<evidence type="ECO:0000256" key="2">
    <source>
        <dbReference type="ARBA" id="ARBA00022679"/>
    </source>
</evidence>
<reference evidence="9 10" key="1">
    <citation type="submission" date="2018-11" db="EMBL/GenBank/DDBJ databases">
        <authorList>
            <person name="Na S.W."/>
            <person name="Baik M."/>
        </authorList>
    </citation>
    <scope>NUCLEOTIDE SEQUENCE [LARGE SCALE GENOMIC DNA]</scope>
    <source>
        <strain evidence="9 10">E39</strain>
    </source>
</reference>
<dbReference type="OrthoDB" id="9768004at2"/>
<accession>A0A5P8E8U2</accession>
<dbReference type="Pfam" id="PF00069">
    <property type="entry name" value="Pkinase"/>
    <property type="match status" value="1"/>
</dbReference>
<dbReference type="Gene3D" id="3.30.200.20">
    <property type="entry name" value="Phosphorylase Kinase, domain 1"/>
    <property type="match status" value="1"/>
</dbReference>
<evidence type="ECO:0000259" key="8">
    <source>
        <dbReference type="PROSITE" id="PS50011"/>
    </source>
</evidence>
<evidence type="ECO:0000256" key="1">
    <source>
        <dbReference type="ARBA" id="ARBA00022527"/>
    </source>
</evidence>
<feature type="compositionally biased region" description="Polar residues" evidence="7">
    <location>
        <begin position="564"/>
        <end position="575"/>
    </location>
</feature>
<feature type="binding site" evidence="6">
    <location>
        <position position="47"/>
    </location>
    <ligand>
        <name>ATP</name>
        <dbReference type="ChEBI" id="CHEBI:30616"/>
    </ligand>
</feature>
<keyword evidence="3 6" id="KW-0547">Nucleotide-binding</keyword>
<dbReference type="GO" id="GO:0005524">
    <property type="term" value="F:ATP binding"/>
    <property type="evidence" value="ECO:0007669"/>
    <property type="project" value="UniProtKB-UniRule"/>
</dbReference>
<dbReference type="PROSITE" id="PS00108">
    <property type="entry name" value="PROTEIN_KINASE_ST"/>
    <property type="match status" value="1"/>
</dbReference>
<dbReference type="InterPro" id="IPR011009">
    <property type="entry name" value="Kinase-like_dom_sf"/>
</dbReference>
<dbReference type="PROSITE" id="PS00107">
    <property type="entry name" value="PROTEIN_KINASE_ATP"/>
    <property type="match status" value="1"/>
</dbReference>
<evidence type="ECO:0000256" key="6">
    <source>
        <dbReference type="PROSITE-ProRule" id="PRU10141"/>
    </source>
</evidence>
<dbReference type="PANTHER" id="PTHR24345">
    <property type="entry name" value="SERINE/THREONINE-PROTEIN KINASE PLK"/>
    <property type="match status" value="1"/>
</dbReference>
<dbReference type="Gene3D" id="1.10.510.10">
    <property type="entry name" value="Transferase(Phosphotransferase) domain 1"/>
    <property type="match status" value="1"/>
</dbReference>
<dbReference type="SMART" id="SM00220">
    <property type="entry name" value="S_TKc"/>
    <property type="match status" value="1"/>
</dbReference>
<dbReference type="PROSITE" id="PS50011">
    <property type="entry name" value="PROTEIN_KINASE_DOM"/>
    <property type="match status" value="1"/>
</dbReference>
<proteinExistence type="predicted"/>
<evidence type="ECO:0000256" key="5">
    <source>
        <dbReference type="ARBA" id="ARBA00022840"/>
    </source>
</evidence>
<keyword evidence="10" id="KW-1185">Reference proteome</keyword>
<organism evidence="9 10">
    <name type="scientific">Pseudoprevotella muciniphila</name>
    <dbReference type="NCBI Taxonomy" id="2133944"/>
    <lineage>
        <taxon>Bacteria</taxon>
        <taxon>Pseudomonadati</taxon>
        <taxon>Bacteroidota</taxon>
        <taxon>Bacteroidia</taxon>
        <taxon>Bacteroidales</taxon>
        <taxon>Prevotellaceae</taxon>
        <taxon>Pseudoprevotella</taxon>
    </lineage>
</organism>
<evidence type="ECO:0000256" key="4">
    <source>
        <dbReference type="ARBA" id="ARBA00022777"/>
    </source>
</evidence>
<dbReference type="Pfam" id="PF03781">
    <property type="entry name" value="FGE-sulfatase"/>
    <property type="match status" value="1"/>
</dbReference>
<sequence length="617" mass="69075">MTQFLPSGTILASRYRLLQHLGSGGFANTYLATDSHFPDGSRLVAVKEFYLKHINHREQKTGDILTTYKSQTPSFDHLRNRFFNEAMRMHELHHPGIVSVTDVFEEGGTAYFVMDYLAKGTLYTHACKLTERQATDYTRQVLNALTVLHRANICHLDIKPTNILLDDDENAVLTDFGASILLDADFTTGENELLFSPGYAPIEQLCRDTKNIGPWTDIYAVGATLHFLLTGKIPPLPTTPHAISNDLHIDGADQGVKDFIRTCLARDFRQRPQSAQEAIELLDKAQPSDSILATATTDEPDEEAPSGFIFTESAPTTDETTNETPTTKKNTFRYGAFIDALFVLIIAGAAYLIFSQRNYPIQEASPSQSVPLTVMLPDSVPLHLTQVEGGTFTMGATAEQILHFEYDELPTRPVCLDDYYIGRTEVTQQQWEAIMGYNPSKFPSPENPVENVSRQDCLLFIERLNALRHDLLPPTLATCRFRLPTEAEWEYAARGGRHAHGFLHSGSNRVDDVAWYKENSHSGMKHRTHPVAKKQPNELGLYDMSGNVWEHCQDIYQNSYDSLATNNPTGPTEGSTYAARGGSFSDDARGQRITDRNWFLPSTRVPRLGLRLVLAVQ</sequence>
<dbReference type="SUPFAM" id="SSF56112">
    <property type="entry name" value="Protein kinase-like (PK-like)"/>
    <property type="match status" value="1"/>
</dbReference>
<dbReference type="KEGG" id="alq:C7Y71_010275"/>
<dbReference type="SUPFAM" id="SSF56436">
    <property type="entry name" value="C-type lectin-like"/>
    <property type="match status" value="1"/>
</dbReference>
<dbReference type="PANTHER" id="PTHR24345:SF0">
    <property type="entry name" value="CELL CYCLE SERINE_THREONINE-PROTEIN KINASE CDC5_MSD2"/>
    <property type="match status" value="1"/>
</dbReference>
<evidence type="ECO:0000256" key="7">
    <source>
        <dbReference type="SAM" id="MobiDB-lite"/>
    </source>
</evidence>
<feature type="domain" description="Protein kinase" evidence="8">
    <location>
        <begin position="15"/>
        <end position="282"/>
    </location>
</feature>
<keyword evidence="4" id="KW-0418">Kinase</keyword>
<dbReference type="InterPro" id="IPR016187">
    <property type="entry name" value="CTDL_fold"/>
</dbReference>
<dbReference type="InterPro" id="IPR005532">
    <property type="entry name" value="SUMF_dom"/>
</dbReference>
<gene>
    <name evidence="9" type="ORF">C7Y71_010275</name>
</gene>
<dbReference type="InterPro" id="IPR008271">
    <property type="entry name" value="Ser/Thr_kinase_AS"/>
</dbReference>
<dbReference type="InterPro" id="IPR017441">
    <property type="entry name" value="Protein_kinase_ATP_BS"/>
</dbReference>
<keyword evidence="1" id="KW-0723">Serine/threonine-protein kinase</keyword>
<feature type="region of interest" description="Disordered" evidence="7">
    <location>
        <begin position="564"/>
        <end position="586"/>
    </location>
</feature>
<evidence type="ECO:0000313" key="10">
    <source>
        <dbReference type="Proteomes" id="UP000249375"/>
    </source>
</evidence>
<dbReference type="Proteomes" id="UP000249375">
    <property type="component" value="Chromosome"/>
</dbReference>
<feature type="region of interest" description="Disordered" evidence="7">
    <location>
        <begin position="297"/>
        <end position="327"/>
    </location>
</feature>
<dbReference type="EMBL" id="CP033459">
    <property type="protein sequence ID" value="QFQ13364.1"/>
    <property type="molecule type" value="Genomic_DNA"/>
</dbReference>
<dbReference type="GO" id="GO:0004674">
    <property type="term" value="F:protein serine/threonine kinase activity"/>
    <property type="evidence" value="ECO:0007669"/>
    <property type="project" value="UniProtKB-KW"/>
</dbReference>
<evidence type="ECO:0000313" key="9">
    <source>
        <dbReference type="EMBL" id="QFQ13364.1"/>
    </source>
</evidence>
<dbReference type="InterPro" id="IPR000719">
    <property type="entry name" value="Prot_kinase_dom"/>
</dbReference>
<protein>
    <recommendedName>
        <fullName evidence="8">Protein kinase domain-containing protein</fullName>
    </recommendedName>
</protein>
<keyword evidence="5 6" id="KW-0067">ATP-binding</keyword>
<evidence type="ECO:0000256" key="3">
    <source>
        <dbReference type="ARBA" id="ARBA00022741"/>
    </source>
</evidence>
<keyword evidence="2" id="KW-0808">Transferase</keyword>
<dbReference type="AlphaFoldDB" id="A0A5P8E8U2"/>
<feature type="compositionally biased region" description="Low complexity" evidence="7">
    <location>
        <begin position="315"/>
        <end position="327"/>
    </location>
</feature>
<dbReference type="CDD" id="cd14014">
    <property type="entry name" value="STKc_PknB_like"/>
    <property type="match status" value="1"/>
</dbReference>